<keyword evidence="3" id="KW-1185">Reference proteome</keyword>
<name>A0AB34IFY3_PRYPA</name>
<protein>
    <submittedName>
        <fullName evidence="2">Uncharacterized protein</fullName>
    </submittedName>
</protein>
<evidence type="ECO:0000313" key="2">
    <source>
        <dbReference type="EMBL" id="KAL1498945.1"/>
    </source>
</evidence>
<accession>A0AB34IFY3</accession>
<dbReference type="EMBL" id="JBGBPQ010000026">
    <property type="protein sequence ID" value="KAL1498945.1"/>
    <property type="molecule type" value="Genomic_DNA"/>
</dbReference>
<evidence type="ECO:0000256" key="1">
    <source>
        <dbReference type="SAM" id="MobiDB-lite"/>
    </source>
</evidence>
<comment type="caution">
    <text evidence="2">The sequence shown here is derived from an EMBL/GenBank/DDBJ whole genome shotgun (WGS) entry which is preliminary data.</text>
</comment>
<dbReference type="Proteomes" id="UP001515480">
    <property type="component" value="Unassembled WGS sequence"/>
</dbReference>
<feature type="region of interest" description="Disordered" evidence="1">
    <location>
        <begin position="108"/>
        <end position="133"/>
    </location>
</feature>
<gene>
    <name evidence="2" type="ORF">AB1Y20_013466</name>
</gene>
<reference evidence="2 3" key="1">
    <citation type="journal article" date="2024" name="Science">
        <title>Giant polyketide synthase enzymes in the biosynthesis of giant marine polyether toxins.</title>
        <authorList>
            <person name="Fallon T.R."/>
            <person name="Shende V.V."/>
            <person name="Wierzbicki I.H."/>
            <person name="Pendleton A.L."/>
            <person name="Watervoot N.F."/>
            <person name="Auber R.P."/>
            <person name="Gonzalez D.J."/>
            <person name="Wisecaver J.H."/>
            <person name="Moore B.S."/>
        </authorList>
    </citation>
    <scope>NUCLEOTIDE SEQUENCE [LARGE SCALE GENOMIC DNA]</scope>
    <source>
        <strain evidence="2 3">12B1</strain>
    </source>
</reference>
<sequence length="133" mass="13925">MRALAVVASTSSQLGRCMRGLRLFVDDGRAGSRKQKSSTLSSIAGRSRSIGQFLAAHFARSRAASTLCACGPELRGVDDSSGVGATDGVAGGGAQCVLSGWAEAGSPGWQRTWGERPCGMPREEEEPVEKRCH</sequence>
<organism evidence="2 3">
    <name type="scientific">Prymnesium parvum</name>
    <name type="common">Toxic golden alga</name>
    <dbReference type="NCBI Taxonomy" id="97485"/>
    <lineage>
        <taxon>Eukaryota</taxon>
        <taxon>Haptista</taxon>
        <taxon>Haptophyta</taxon>
        <taxon>Prymnesiophyceae</taxon>
        <taxon>Prymnesiales</taxon>
        <taxon>Prymnesiaceae</taxon>
        <taxon>Prymnesium</taxon>
    </lineage>
</organism>
<proteinExistence type="predicted"/>
<evidence type="ECO:0000313" key="3">
    <source>
        <dbReference type="Proteomes" id="UP001515480"/>
    </source>
</evidence>
<dbReference type="AlphaFoldDB" id="A0AB34IFY3"/>